<reference evidence="3" key="1">
    <citation type="submission" date="2022-06" db="EMBL/GenBank/DDBJ databases">
        <authorList>
            <consortium name="SYNGENTA / RWTH Aachen University"/>
        </authorList>
    </citation>
    <scope>NUCLEOTIDE SEQUENCE</scope>
</reference>
<dbReference type="PANTHER" id="PTHR28254:SF1">
    <property type="entry name" value="CYTOCHROME B-C1 COMPLEX SUBUNIT 10, MITOCHONDRIAL"/>
    <property type="match status" value="1"/>
</dbReference>
<evidence type="ECO:0000313" key="3">
    <source>
        <dbReference type="EMBL" id="CAH7683007.1"/>
    </source>
</evidence>
<dbReference type="PANTHER" id="PTHR28254">
    <property type="entry name" value="CYTOCHROME B-C1 COMPLEX SUBUNIT 10"/>
    <property type="match status" value="1"/>
</dbReference>
<dbReference type="EMBL" id="CALTRL010003293">
    <property type="protein sequence ID" value="CAH7680114.1"/>
    <property type="molecule type" value="Genomic_DNA"/>
</dbReference>
<evidence type="ECO:0000313" key="2">
    <source>
        <dbReference type="EMBL" id="CAH7680114.1"/>
    </source>
</evidence>
<evidence type="ECO:0000313" key="4">
    <source>
        <dbReference type="Proteomes" id="UP001153365"/>
    </source>
</evidence>
<accession>A0AAV0B7A2</accession>
<dbReference type="GO" id="GO:0006122">
    <property type="term" value="P:mitochondrial electron transport, ubiquinol to cytochrome c"/>
    <property type="evidence" value="ECO:0007669"/>
    <property type="project" value="InterPro"/>
</dbReference>
<feature type="non-terminal residue" evidence="3">
    <location>
        <position position="1"/>
    </location>
</feature>
<organism evidence="3 4">
    <name type="scientific">Phakopsora pachyrhizi</name>
    <name type="common">Asian soybean rust disease fungus</name>
    <dbReference type="NCBI Taxonomy" id="170000"/>
    <lineage>
        <taxon>Eukaryota</taxon>
        <taxon>Fungi</taxon>
        <taxon>Dikarya</taxon>
        <taxon>Basidiomycota</taxon>
        <taxon>Pucciniomycotina</taxon>
        <taxon>Pucciniomycetes</taxon>
        <taxon>Pucciniales</taxon>
        <taxon>Phakopsoraceae</taxon>
        <taxon>Phakopsora</taxon>
    </lineage>
</organism>
<protein>
    <submittedName>
        <fullName evidence="3">Cytochrome b-c1 complex subunit 10</fullName>
    </submittedName>
</protein>
<keyword evidence="1" id="KW-0472">Membrane</keyword>
<gene>
    <name evidence="2" type="ORF">PPACK8108_LOCUS13326</name>
    <name evidence="3" type="ORF">PPACK8108_LOCUS16221</name>
</gene>
<dbReference type="Pfam" id="PF09796">
    <property type="entry name" value="QCR10"/>
    <property type="match status" value="1"/>
</dbReference>
<dbReference type="EMBL" id="CALTRL010004384">
    <property type="protein sequence ID" value="CAH7683007.1"/>
    <property type="molecule type" value="Genomic_DNA"/>
</dbReference>
<sequence length="77" mass="8648">RRPRYSPSIKPQPHLMRITPTVVRRWIPNLGLWGVGAGAFVTLAASSIPRFQDDVLKKIPGIASYYQSDIPDSDKPF</sequence>
<dbReference type="GO" id="GO:0005739">
    <property type="term" value="C:mitochondrion"/>
    <property type="evidence" value="ECO:0007669"/>
    <property type="project" value="GOC"/>
</dbReference>
<comment type="caution">
    <text evidence="3">The sequence shown here is derived from an EMBL/GenBank/DDBJ whole genome shotgun (WGS) entry which is preliminary data.</text>
</comment>
<keyword evidence="4" id="KW-1185">Reference proteome</keyword>
<dbReference type="Proteomes" id="UP001153365">
    <property type="component" value="Unassembled WGS sequence"/>
</dbReference>
<keyword evidence="1" id="KW-1133">Transmembrane helix</keyword>
<dbReference type="InterPro" id="IPR019182">
    <property type="entry name" value="Cytochrome_b-c1_su10_fun"/>
</dbReference>
<name>A0AAV0B7A2_PHAPC</name>
<dbReference type="AlphaFoldDB" id="A0AAV0B7A2"/>
<feature type="transmembrane region" description="Helical" evidence="1">
    <location>
        <begin position="26"/>
        <end position="48"/>
    </location>
</feature>
<keyword evidence="1" id="KW-0812">Transmembrane</keyword>
<evidence type="ECO:0000256" key="1">
    <source>
        <dbReference type="SAM" id="Phobius"/>
    </source>
</evidence>
<proteinExistence type="predicted"/>